<reference evidence="1" key="1">
    <citation type="submission" date="2014-11" db="EMBL/GenBank/DDBJ databases">
        <authorList>
            <person name="Amaro Gonzalez C."/>
        </authorList>
    </citation>
    <scope>NUCLEOTIDE SEQUENCE</scope>
</reference>
<reference evidence="1" key="2">
    <citation type="journal article" date="2015" name="Fish Shellfish Immunol.">
        <title>Early steps in the European eel (Anguilla anguilla)-Vibrio vulnificus interaction in the gills: Role of the RtxA13 toxin.</title>
        <authorList>
            <person name="Callol A."/>
            <person name="Pajuelo D."/>
            <person name="Ebbesson L."/>
            <person name="Teles M."/>
            <person name="MacKenzie S."/>
            <person name="Amaro C."/>
        </authorList>
    </citation>
    <scope>NUCLEOTIDE SEQUENCE</scope>
</reference>
<proteinExistence type="predicted"/>
<dbReference type="EMBL" id="GBXM01033800">
    <property type="protein sequence ID" value="JAH74777.1"/>
    <property type="molecule type" value="Transcribed_RNA"/>
</dbReference>
<organism evidence="1">
    <name type="scientific">Anguilla anguilla</name>
    <name type="common">European freshwater eel</name>
    <name type="synonym">Muraena anguilla</name>
    <dbReference type="NCBI Taxonomy" id="7936"/>
    <lineage>
        <taxon>Eukaryota</taxon>
        <taxon>Metazoa</taxon>
        <taxon>Chordata</taxon>
        <taxon>Craniata</taxon>
        <taxon>Vertebrata</taxon>
        <taxon>Euteleostomi</taxon>
        <taxon>Actinopterygii</taxon>
        <taxon>Neopterygii</taxon>
        <taxon>Teleostei</taxon>
        <taxon>Anguilliformes</taxon>
        <taxon>Anguillidae</taxon>
        <taxon>Anguilla</taxon>
    </lineage>
</organism>
<name>A0A0E9V9R4_ANGAN</name>
<protein>
    <submittedName>
        <fullName evidence="1">Uncharacterized protein</fullName>
    </submittedName>
</protein>
<accession>A0A0E9V9R4</accession>
<dbReference type="AlphaFoldDB" id="A0A0E9V9R4"/>
<sequence length="60" mass="6792">MVIAHRVLHPSTVCGGPTAASRLCTSENNLPPNPQPQVRYRRCQCPYVPWLSSYRTRLVL</sequence>
<evidence type="ECO:0000313" key="1">
    <source>
        <dbReference type="EMBL" id="JAH74777.1"/>
    </source>
</evidence>